<dbReference type="SUPFAM" id="SSF69118">
    <property type="entry name" value="AhpD-like"/>
    <property type="match status" value="1"/>
</dbReference>
<evidence type="ECO:0000313" key="11">
    <source>
        <dbReference type="Proteomes" id="UP000254545"/>
    </source>
</evidence>
<evidence type="ECO:0000259" key="1">
    <source>
        <dbReference type="Pfam" id="PF02627"/>
    </source>
</evidence>
<reference evidence="3" key="7">
    <citation type="journal article" date="2023" name="Nat. Commun.">
        <title>Genomic dissection of endemic carbapenem resistance reveals metallo-beta-lactamase dissemination through clonal, plasmid and integron transfer.</title>
        <authorList>
            <person name="Macesic N."/>
            <person name="Hawkey J."/>
            <person name="Vezina B."/>
            <person name="Wisniewski J.A."/>
            <person name="Cottingham H."/>
            <person name="Blakeway L.V."/>
            <person name="Harshegyi T."/>
            <person name="Pragastis K."/>
            <person name="Badoordeen G.Z."/>
            <person name="Dennison A."/>
            <person name="Spelman D.W."/>
            <person name="Jenney A.W.J."/>
            <person name="Peleg A.Y."/>
        </authorList>
    </citation>
    <scope>NUCLEOTIDE SEQUENCE</scope>
    <source>
        <strain evidence="3">CPO071</strain>
    </source>
</reference>
<dbReference type="Proteomes" id="UP001176846">
    <property type="component" value="Unassembled WGS sequence"/>
</dbReference>
<evidence type="ECO:0000313" key="3">
    <source>
        <dbReference type="EMBL" id="MEC6056044.1"/>
    </source>
</evidence>
<evidence type="ECO:0000313" key="9">
    <source>
        <dbReference type="Proteomes" id="UP000234412"/>
    </source>
</evidence>
<dbReference type="KEGG" id="kpe:KPK_1124"/>
<dbReference type="InterPro" id="IPR004675">
    <property type="entry name" value="AhpD_core"/>
</dbReference>
<evidence type="ECO:0000313" key="14">
    <source>
        <dbReference type="Proteomes" id="UP000789617"/>
    </source>
</evidence>
<accession>A0A0B7GGG8</accession>
<dbReference type="KEGG" id="kvq:SP68_09180"/>
<evidence type="ECO:0000313" key="8">
    <source>
        <dbReference type="EMBL" id="SXF98493.1"/>
    </source>
</evidence>
<sequence length="143" mass="15699">MSQLRQPFSELSPEVYKGLVQASIALEKSELGSALVELVYLRVSQINGCAFCLEKHSQALRKGGMAQSKLDALAGWRVSAHFTPGERAALAWAESVTDIAASHAEDDVYLPLREHFTPRQISDLTLAISLMNAFNRLAVAMRL</sequence>
<reference evidence="2" key="6">
    <citation type="submission" date="2022-05" db="EMBL/GenBank/DDBJ databases">
        <authorList>
            <person name="Alioto T."/>
            <person name="Alioto T."/>
            <person name="Gomez Garrido J."/>
        </authorList>
    </citation>
    <scope>NUCLEOTIDE SEQUENCE</scope>
    <source>
        <strain evidence="2">0</strain>
    </source>
</reference>
<name>A0A0B7GGG8_KLEVA</name>
<dbReference type="OMA" id="WNRVAIA"/>
<dbReference type="Proteomes" id="UP000516181">
    <property type="component" value="Chromosome"/>
</dbReference>
<feature type="domain" description="Carboxymuconolactone decarboxylase-like" evidence="1">
    <location>
        <begin position="14"/>
        <end position="94"/>
    </location>
</feature>
<dbReference type="Pfam" id="PF02627">
    <property type="entry name" value="CMD"/>
    <property type="match status" value="1"/>
</dbReference>
<dbReference type="PANTHER" id="PTHR34846:SF10">
    <property type="entry name" value="CYTOPLASMIC PROTEIN"/>
    <property type="match status" value="1"/>
</dbReference>
<evidence type="ECO:0000313" key="4">
    <source>
        <dbReference type="EMBL" id="PLM97778.1"/>
    </source>
</evidence>
<dbReference type="AlphaFoldDB" id="A0A0B7GGG8"/>
<dbReference type="EMBL" id="PIDP01000015">
    <property type="protein sequence ID" value="PLM97778.1"/>
    <property type="molecule type" value="Genomic_DNA"/>
</dbReference>
<dbReference type="GO" id="GO:0051920">
    <property type="term" value="F:peroxiredoxin activity"/>
    <property type="evidence" value="ECO:0007669"/>
    <property type="project" value="InterPro"/>
</dbReference>
<dbReference type="PANTHER" id="PTHR34846">
    <property type="entry name" value="4-CARBOXYMUCONOLACTONE DECARBOXYLASE FAMILY PROTEIN (AFU_ORTHOLOGUE AFUA_6G11590)"/>
    <property type="match status" value="1"/>
</dbReference>
<reference evidence="8 12" key="4">
    <citation type="submission" date="2018-08" db="EMBL/GenBank/DDBJ databases">
        <authorList>
            <consortium name="Pathogen Informatics"/>
        </authorList>
    </citation>
    <scope>NUCLEOTIDE SEQUENCE [LARGE SCALE GENOMIC DNA]</scope>
    <source>
        <strain evidence="8 12">EuSCAPE_TR218</strain>
    </source>
</reference>
<dbReference type="EMBL" id="UGKR01000003">
    <property type="protein sequence ID" value="STS92700.1"/>
    <property type="molecule type" value="Genomic_DNA"/>
</dbReference>
<organism evidence="5 10">
    <name type="scientific">Klebsiella variicola</name>
    <dbReference type="NCBI Taxonomy" id="244366"/>
    <lineage>
        <taxon>Bacteria</taxon>
        <taxon>Pseudomonadati</taxon>
        <taxon>Pseudomonadota</taxon>
        <taxon>Gammaproteobacteria</taxon>
        <taxon>Enterobacterales</taxon>
        <taxon>Enterobacteriaceae</taxon>
        <taxon>Klebsiella/Raoultella group</taxon>
        <taxon>Klebsiella</taxon>
        <taxon>Klebsiella pneumoniae complex</taxon>
    </lineage>
</organism>
<proteinExistence type="predicted"/>
<dbReference type="Gene3D" id="1.20.1290.10">
    <property type="entry name" value="AhpD-like"/>
    <property type="match status" value="1"/>
</dbReference>
<dbReference type="Proteomes" id="UP000258928">
    <property type="component" value="Unassembled WGS sequence"/>
</dbReference>
<reference evidence="9 10" key="1">
    <citation type="submission" date="2017-11" db="EMBL/GenBank/DDBJ databases">
        <authorList>
            <person name="Han C.G."/>
        </authorList>
    </citation>
    <scope>NUCLEOTIDE SEQUENCE [LARGE SCALE GENOMIC DNA]</scope>
    <source>
        <strain evidence="5 10">A5</strain>
        <strain evidence="4 9">A8</strain>
    </source>
</reference>
<keyword evidence="14" id="KW-1185">Reference proteome</keyword>
<evidence type="ECO:0000313" key="5">
    <source>
        <dbReference type="EMBL" id="PLP48028.1"/>
    </source>
</evidence>
<dbReference type="EMBL" id="UKAS01000028">
    <property type="protein sequence ID" value="SXF98493.1"/>
    <property type="molecule type" value="Genomic_DNA"/>
</dbReference>
<dbReference type="InterPro" id="IPR003779">
    <property type="entry name" value="CMD-like"/>
</dbReference>
<evidence type="ECO:0000313" key="6">
    <source>
        <dbReference type="EMBL" id="QNP25879.1"/>
    </source>
</evidence>
<dbReference type="Proteomes" id="UP000254545">
    <property type="component" value="Unassembled WGS sequence"/>
</dbReference>
<reference evidence="7 11" key="3">
    <citation type="submission" date="2018-06" db="EMBL/GenBank/DDBJ databases">
        <authorList>
            <consortium name="Pathogen Informatics"/>
            <person name="Doyle S."/>
        </authorList>
    </citation>
    <scope>NUCLEOTIDE SEQUENCE [LARGE SCALE GENOMIC DNA]</scope>
    <source>
        <strain evidence="7 11">NCTC9177</strain>
    </source>
</reference>
<dbReference type="EMBL" id="CP060807">
    <property type="protein sequence ID" value="QNP25879.1"/>
    <property type="molecule type" value="Genomic_DNA"/>
</dbReference>
<dbReference type="Proteomes" id="UP000234473">
    <property type="component" value="Unassembled WGS sequence"/>
</dbReference>
<dbReference type="EMBL" id="CAJOXS020000002">
    <property type="protein sequence ID" value="CAH6142075.1"/>
    <property type="molecule type" value="Genomic_DNA"/>
</dbReference>
<dbReference type="KEGG" id="kpk:A593_05195"/>
<protein>
    <submittedName>
        <fullName evidence="2">Alkyl hydroperoxide reductase AhpD</fullName>
    </submittedName>
    <submittedName>
        <fullName evidence="5">Carboxymuconolactone decarboxylase family protein</fullName>
    </submittedName>
</protein>
<dbReference type="Proteomes" id="UP000789617">
    <property type="component" value="Unassembled WGS sequence"/>
</dbReference>
<dbReference type="Proteomes" id="UP000234412">
    <property type="component" value="Unassembled WGS sequence"/>
</dbReference>
<evidence type="ECO:0000313" key="7">
    <source>
        <dbReference type="EMBL" id="STS92700.1"/>
    </source>
</evidence>
<evidence type="ECO:0000313" key="10">
    <source>
        <dbReference type="Proteomes" id="UP000234473"/>
    </source>
</evidence>
<reference evidence="9 10" key="2">
    <citation type="submission" date="2018-01" db="EMBL/GenBank/DDBJ databases">
        <title>Genomic study of Klebsiella pneumoniae.</title>
        <authorList>
            <person name="Yang Y."/>
            <person name="Bicalho R."/>
        </authorList>
    </citation>
    <scope>NUCLEOTIDE SEQUENCE [LARGE SCALE GENOMIC DNA]</scope>
    <source>
        <strain evidence="5 10">A5</strain>
        <strain evidence="4 9">A8</strain>
    </source>
</reference>
<evidence type="ECO:0000313" key="2">
    <source>
        <dbReference type="EMBL" id="CAH6142075.1"/>
    </source>
</evidence>
<evidence type="ECO:0000313" key="13">
    <source>
        <dbReference type="Proteomes" id="UP000516181"/>
    </source>
</evidence>
<dbReference type="EMBL" id="PICB01000149">
    <property type="protein sequence ID" value="PLP48028.1"/>
    <property type="molecule type" value="Genomic_DNA"/>
</dbReference>
<dbReference type="KEGG" id="kvd:KR75_02610"/>
<reference evidence="6 13" key="5">
    <citation type="submission" date="2020-08" db="EMBL/GenBank/DDBJ databases">
        <title>Complete genome sequence of Klebsiella pneumoniae KP2757.</title>
        <authorList>
            <person name="Zhang X."/>
        </authorList>
    </citation>
    <scope>NUCLEOTIDE SEQUENCE [LARGE SCALE GENOMIC DNA]</scope>
    <source>
        <strain evidence="6 13">KP2757</strain>
    </source>
</reference>
<dbReference type="EMBL" id="JARTTN020000001">
    <property type="protein sequence ID" value="MEC6056044.1"/>
    <property type="molecule type" value="Genomic_DNA"/>
</dbReference>
<gene>
    <name evidence="2" type="ORF">AN2335V1_3364</name>
    <name evidence="5" type="ORF">CWM98_04955</name>
    <name evidence="4" type="ORF">CWN47_01490</name>
    <name evidence="6" type="ORF">IAP99_05805</name>
    <name evidence="7" type="ORF">NCTC9177_06652</name>
    <name evidence="3" type="ORF">QAB22_005620</name>
    <name evidence="8" type="ORF">SAMEA3729809_05031</name>
</gene>
<dbReference type="RefSeq" id="WP_012540797.1">
    <property type="nucleotide sequence ID" value="NC_011283.1"/>
</dbReference>
<dbReference type="GeneID" id="93271706"/>
<reference evidence="3" key="8">
    <citation type="submission" date="2024-01" db="EMBL/GenBank/DDBJ databases">
        <authorList>
            <person name="Macesic N."/>
        </authorList>
    </citation>
    <scope>NUCLEOTIDE SEQUENCE</scope>
    <source>
        <strain evidence="3">CPO071</strain>
    </source>
</reference>
<dbReference type="InterPro" id="IPR029032">
    <property type="entry name" value="AhpD-like"/>
</dbReference>
<evidence type="ECO:0000313" key="12">
    <source>
        <dbReference type="Proteomes" id="UP000258928"/>
    </source>
</evidence>
<dbReference type="NCBIfam" id="TIGR00778">
    <property type="entry name" value="ahpD_dom"/>
    <property type="match status" value="1"/>
</dbReference>